<evidence type="ECO:0000313" key="1">
    <source>
        <dbReference type="Proteomes" id="UP000095281"/>
    </source>
</evidence>
<name>A0A1I8BAU6_MELHA</name>
<protein>
    <submittedName>
        <fullName evidence="2">AhpC-TSA domain-containing protein</fullName>
    </submittedName>
</protein>
<sequence length="65" mass="7191">MNNSQYLAIGCKDPSDIVRSKFNIYAIDANGEIVDIFSGSLDFTNNTVSNEQSIVMHKMLHPDGN</sequence>
<proteinExistence type="predicted"/>
<dbReference type="WBParaSite" id="MhA1_Contig1786.frz3.gene5">
    <property type="protein sequence ID" value="MhA1_Contig1786.frz3.gene5"/>
    <property type="gene ID" value="MhA1_Contig1786.frz3.gene5"/>
</dbReference>
<reference evidence="2" key="1">
    <citation type="submission" date="2016-11" db="UniProtKB">
        <authorList>
            <consortium name="WormBaseParasite"/>
        </authorList>
    </citation>
    <scope>IDENTIFICATION</scope>
</reference>
<accession>A0A1I8BAU6</accession>
<organism evidence="1 2">
    <name type="scientific">Meloidogyne hapla</name>
    <name type="common">Root-knot nematode worm</name>
    <dbReference type="NCBI Taxonomy" id="6305"/>
    <lineage>
        <taxon>Eukaryota</taxon>
        <taxon>Metazoa</taxon>
        <taxon>Ecdysozoa</taxon>
        <taxon>Nematoda</taxon>
        <taxon>Chromadorea</taxon>
        <taxon>Rhabditida</taxon>
        <taxon>Tylenchina</taxon>
        <taxon>Tylenchomorpha</taxon>
        <taxon>Tylenchoidea</taxon>
        <taxon>Meloidogynidae</taxon>
        <taxon>Meloidogyninae</taxon>
        <taxon>Meloidogyne</taxon>
    </lineage>
</organism>
<keyword evidence="1" id="KW-1185">Reference proteome</keyword>
<dbReference type="Proteomes" id="UP000095281">
    <property type="component" value="Unplaced"/>
</dbReference>
<evidence type="ECO:0000313" key="2">
    <source>
        <dbReference type="WBParaSite" id="MhA1_Contig1786.frz3.gene5"/>
    </source>
</evidence>
<dbReference type="AlphaFoldDB" id="A0A1I8BAU6"/>